<dbReference type="Proteomes" id="UP000187134">
    <property type="component" value="Unassembled WGS sequence"/>
</dbReference>
<dbReference type="EMBL" id="MRTJ01000001">
    <property type="protein sequence ID" value="OMF17217.1"/>
    <property type="molecule type" value="Genomic_DNA"/>
</dbReference>
<evidence type="ECO:0000313" key="1">
    <source>
        <dbReference type="EMBL" id="OMF17217.1"/>
    </source>
</evidence>
<accession>A0A1R1C598</accession>
<dbReference type="AlphaFoldDB" id="A0A1R1C598"/>
<name>A0A1R1C598_PAEAM</name>
<gene>
    <name evidence="1" type="ORF">BK131_04430</name>
</gene>
<organism evidence="1 2">
    <name type="scientific">Paenibacillus amylolyticus</name>
    <dbReference type="NCBI Taxonomy" id="1451"/>
    <lineage>
        <taxon>Bacteria</taxon>
        <taxon>Bacillati</taxon>
        <taxon>Bacillota</taxon>
        <taxon>Bacilli</taxon>
        <taxon>Bacillales</taxon>
        <taxon>Paenibacillaceae</taxon>
        <taxon>Paenibacillus</taxon>
    </lineage>
</organism>
<dbReference type="RefSeq" id="WP_076330581.1">
    <property type="nucleotide sequence ID" value="NZ_MRTJ01000001.1"/>
</dbReference>
<comment type="caution">
    <text evidence="1">The sequence shown here is derived from an EMBL/GenBank/DDBJ whole genome shotgun (WGS) entry which is preliminary data.</text>
</comment>
<sequence>MPIFKHEGQTQIEFGTGDINVSAGLLQLDYPCGVVVFQPKEPGAIGERRENEVIVAPPEETPVRMTFDKVESIDVIIRALQETKRMMEEETWESLLAPKEGADKHE</sequence>
<evidence type="ECO:0000313" key="2">
    <source>
        <dbReference type="Proteomes" id="UP000187134"/>
    </source>
</evidence>
<protein>
    <submittedName>
        <fullName evidence="1">Uncharacterized protein</fullName>
    </submittedName>
</protein>
<proteinExistence type="predicted"/>
<reference evidence="1 2" key="1">
    <citation type="submission" date="2016-11" db="EMBL/GenBank/DDBJ databases">
        <title>Paenibacillus species isolates.</title>
        <authorList>
            <person name="Beno S.M."/>
        </authorList>
    </citation>
    <scope>NUCLEOTIDE SEQUENCE [LARGE SCALE GENOMIC DNA]</scope>
    <source>
        <strain evidence="1 2">FSL H8-0246</strain>
    </source>
</reference>
<dbReference type="OrthoDB" id="2665694at2"/>